<keyword evidence="3" id="KW-0238">DNA-binding</keyword>
<dbReference type="GO" id="GO:0005634">
    <property type="term" value="C:nucleus"/>
    <property type="evidence" value="ECO:0007669"/>
    <property type="project" value="UniProtKB-SubCell"/>
</dbReference>
<evidence type="ECO:0000313" key="9">
    <source>
        <dbReference type="Proteomes" id="UP001140949"/>
    </source>
</evidence>
<evidence type="ECO:0000256" key="4">
    <source>
        <dbReference type="ARBA" id="ARBA00023163"/>
    </source>
</evidence>
<evidence type="ECO:0000259" key="7">
    <source>
        <dbReference type="PROSITE" id="PS51005"/>
    </source>
</evidence>
<feature type="transmembrane region" description="Helical" evidence="6">
    <location>
        <begin position="612"/>
        <end position="633"/>
    </location>
</feature>
<reference evidence="8" key="2">
    <citation type="submission" date="2023-04" db="EMBL/GenBank/DDBJ databases">
        <authorList>
            <person name="Bruccoleri R.E."/>
            <person name="Oakeley E.J."/>
            <person name="Faust A.-M."/>
            <person name="Dessus-Babus S."/>
            <person name="Altorfer M."/>
            <person name="Burckhardt D."/>
            <person name="Oertli M."/>
            <person name="Naumann U."/>
            <person name="Petersen F."/>
            <person name="Wong J."/>
        </authorList>
    </citation>
    <scope>NUCLEOTIDE SEQUENCE</scope>
    <source>
        <strain evidence="8">GSM-AAB239-AS_SAM_17_03QT</strain>
        <tissue evidence="8">Leaf</tissue>
    </source>
</reference>
<protein>
    <recommendedName>
        <fullName evidence="7">NAC domain-containing protein</fullName>
    </recommendedName>
</protein>
<dbReference type="PANTHER" id="PTHR31744:SF210">
    <property type="entry name" value="NAC DOMAIN-CONTAINING PROTEIN 86-LIKE"/>
    <property type="match status" value="1"/>
</dbReference>
<evidence type="ECO:0000256" key="3">
    <source>
        <dbReference type="ARBA" id="ARBA00023125"/>
    </source>
</evidence>
<dbReference type="GO" id="GO:0006355">
    <property type="term" value="P:regulation of DNA-templated transcription"/>
    <property type="evidence" value="ECO:0007669"/>
    <property type="project" value="InterPro"/>
</dbReference>
<dbReference type="InterPro" id="IPR036093">
    <property type="entry name" value="NAC_dom_sf"/>
</dbReference>
<evidence type="ECO:0000256" key="2">
    <source>
        <dbReference type="ARBA" id="ARBA00023015"/>
    </source>
</evidence>
<keyword evidence="4" id="KW-0804">Transcription</keyword>
<dbReference type="AlphaFoldDB" id="A0AAX6FMH5"/>
<dbReference type="InterPro" id="IPR003441">
    <property type="entry name" value="NAC-dom"/>
</dbReference>
<gene>
    <name evidence="8" type="ORF">M6B38_410780</name>
</gene>
<dbReference type="EMBL" id="JANAVB010027799">
    <property type="protein sequence ID" value="KAJ6817549.1"/>
    <property type="molecule type" value="Genomic_DNA"/>
</dbReference>
<dbReference type="PANTHER" id="PTHR31744">
    <property type="entry name" value="PROTEIN CUP-SHAPED COTYLEDON 2-RELATED"/>
    <property type="match status" value="1"/>
</dbReference>
<sequence>MQMIHGDSSSSNPGALLAPGFRFHPTDEELVRYYLKRKITGRPLRFDAIADVDVYRSEPWDLPAMSRLRSRDMEWYFFCTLDRKYSGSSRTNRATNEGYWKTTGKDRAVLHRSAVVGMKKTLVFHVGRAPKGQRTNWVMHEYRLLDENAEASASASCPSVQDAFVVCRIFQKSGTGPQNGAQYGAPFIEEEWEEEDEQLYTEPPKEEEHFSPNEHVRLDDFEQKQDEVNEHEIPILLTRDANGQDDGIKSEDPANLFDEMFDVVRYVNAPELQDDPTLVYNLEENTGLYERTQSPDQNDGYLELKDIFGNDQNLVNGMNETPTSQGVDDTAFFDNLDVIADTQELGEMCLPVEGTTDGSLNLVAGDYNSAQLSEDNMMFYDAPGQELLYTDDIFTDANQLQFSPAALELDDLMTYFDATDNNLQYIQDYSGSVEFGSSKVAQSNTAPEVEYKNTAFKATPEILGANKEGASSSTRSVVADKKFENINENILAASDVQRNGSWNKSLRKHVVNMLGSINAPPAMAEDLGKQRAIQLISTTHSSSSIHVSAGMIRVHGALMGSAEQWTLQKTGDVGFFLSYGIACNNVVCKSACFESITKMQGGAMSMMLRGGFYLFGISMLILAISFKAGMCIYGK</sequence>
<keyword evidence="2" id="KW-0805">Transcription regulation</keyword>
<evidence type="ECO:0000256" key="6">
    <source>
        <dbReference type="SAM" id="Phobius"/>
    </source>
</evidence>
<reference evidence="8" key="1">
    <citation type="journal article" date="2023" name="GigaByte">
        <title>Genome assembly of the bearded iris, Iris pallida Lam.</title>
        <authorList>
            <person name="Bruccoleri R.E."/>
            <person name="Oakeley E.J."/>
            <person name="Faust A.M.E."/>
            <person name="Altorfer M."/>
            <person name="Dessus-Babus S."/>
            <person name="Burckhardt D."/>
            <person name="Oertli M."/>
            <person name="Naumann U."/>
            <person name="Petersen F."/>
            <person name="Wong J."/>
        </authorList>
    </citation>
    <scope>NUCLEOTIDE SEQUENCE</scope>
    <source>
        <strain evidence="8">GSM-AAB239-AS_SAM_17_03QT</strain>
    </source>
</reference>
<proteinExistence type="predicted"/>
<comment type="caution">
    <text evidence="8">The sequence shown here is derived from an EMBL/GenBank/DDBJ whole genome shotgun (WGS) entry which is preliminary data.</text>
</comment>
<comment type="subcellular location">
    <subcellularLocation>
        <location evidence="1">Nucleus</location>
    </subcellularLocation>
</comment>
<feature type="domain" description="NAC" evidence="7">
    <location>
        <begin position="17"/>
        <end position="172"/>
    </location>
</feature>
<evidence type="ECO:0000313" key="8">
    <source>
        <dbReference type="EMBL" id="KAJ6817549.1"/>
    </source>
</evidence>
<keyword evidence="9" id="KW-1185">Reference proteome</keyword>
<keyword evidence="6" id="KW-0812">Transmembrane</keyword>
<keyword evidence="5" id="KW-0539">Nucleus</keyword>
<dbReference type="Gene3D" id="2.170.150.80">
    <property type="entry name" value="NAC domain"/>
    <property type="match status" value="1"/>
</dbReference>
<dbReference type="Pfam" id="PF02365">
    <property type="entry name" value="NAM"/>
    <property type="match status" value="1"/>
</dbReference>
<organism evidence="8 9">
    <name type="scientific">Iris pallida</name>
    <name type="common">Sweet iris</name>
    <dbReference type="NCBI Taxonomy" id="29817"/>
    <lineage>
        <taxon>Eukaryota</taxon>
        <taxon>Viridiplantae</taxon>
        <taxon>Streptophyta</taxon>
        <taxon>Embryophyta</taxon>
        <taxon>Tracheophyta</taxon>
        <taxon>Spermatophyta</taxon>
        <taxon>Magnoliopsida</taxon>
        <taxon>Liliopsida</taxon>
        <taxon>Asparagales</taxon>
        <taxon>Iridaceae</taxon>
        <taxon>Iridoideae</taxon>
        <taxon>Irideae</taxon>
        <taxon>Iris</taxon>
    </lineage>
</organism>
<dbReference type="FunFam" id="2.170.150.80:FF:000002">
    <property type="entry name" value="Nac domain-containing protein 86"/>
    <property type="match status" value="1"/>
</dbReference>
<dbReference type="GO" id="GO:0003677">
    <property type="term" value="F:DNA binding"/>
    <property type="evidence" value="ECO:0007669"/>
    <property type="project" value="UniProtKB-KW"/>
</dbReference>
<accession>A0AAX6FMH5</accession>
<keyword evidence="6" id="KW-0472">Membrane</keyword>
<evidence type="ECO:0000256" key="1">
    <source>
        <dbReference type="ARBA" id="ARBA00004123"/>
    </source>
</evidence>
<name>A0AAX6FMH5_IRIPA</name>
<evidence type="ECO:0000256" key="5">
    <source>
        <dbReference type="ARBA" id="ARBA00023242"/>
    </source>
</evidence>
<dbReference type="SUPFAM" id="SSF101941">
    <property type="entry name" value="NAC domain"/>
    <property type="match status" value="1"/>
</dbReference>
<keyword evidence="6" id="KW-1133">Transmembrane helix</keyword>
<dbReference type="Proteomes" id="UP001140949">
    <property type="component" value="Unassembled WGS sequence"/>
</dbReference>
<dbReference type="PROSITE" id="PS51005">
    <property type="entry name" value="NAC"/>
    <property type="match status" value="1"/>
</dbReference>